<organism evidence="14 15">
    <name type="scientific">Salvia divinorum</name>
    <name type="common">Maria pastora</name>
    <name type="synonym">Diviner's sage</name>
    <dbReference type="NCBI Taxonomy" id="28513"/>
    <lineage>
        <taxon>Eukaryota</taxon>
        <taxon>Viridiplantae</taxon>
        <taxon>Streptophyta</taxon>
        <taxon>Embryophyta</taxon>
        <taxon>Tracheophyta</taxon>
        <taxon>Spermatophyta</taxon>
        <taxon>Magnoliopsida</taxon>
        <taxon>eudicotyledons</taxon>
        <taxon>Gunneridae</taxon>
        <taxon>Pentapetalae</taxon>
        <taxon>asterids</taxon>
        <taxon>lamiids</taxon>
        <taxon>Lamiales</taxon>
        <taxon>Lamiaceae</taxon>
        <taxon>Nepetoideae</taxon>
        <taxon>Mentheae</taxon>
        <taxon>Salviinae</taxon>
        <taxon>Salvia</taxon>
        <taxon>Salvia subgen. Calosphace</taxon>
    </lineage>
</organism>
<sequence length="161" mass="18531">MVMASGEEKQQIRAAEHLLMASGEDHKRLTDYLEAQSIREEQICREEEVEEVVQATQLQRTIVHVTDCRTLLCSYPFCLIVKSQFYHVVGCRTRIPSGCPLCKKLGFLLHLHALHCQQSHCRTPCCRDLKERHQQRQQHQLAAGLDEPDGGPVQKLHDEDY</sequence>
<dbReference type="AlphaFoldDB" id="A0ABD1I0R9"/>
<protein>
    <recommendedName>
        <fullName evidence="2">histone acetyltransferase</fullName>
        <ecNumber evidence="2">2.3.1.48</ecNumber>
    </recommendedName>
</protein>
<dbReference type="PANTHER" id="PTHR13808:SF1">
    <property type="entry name" value="HISTONE ACETYLTRANSFERASE"/>
    <property type="match status" value="1"/>
</dbReference>
<evidence type="ECO:0000256" key="2">
    <source>
        <dbReference type="ARBA" id="ARBA00013184"/>
    </source>
</evidence>
<keyword evidence="6" id="KW-0862">Zinc</keyword>
<evidence type="ECO:0000256" key="11">
    <source>
        <dbReference type="ARBA" id="ARBA00048017"/>
    </source>
</evidence>
<evidence type="ECO:0000313" key="15">
    <source>
        <dbReference type="Proteomes" id="UP001567538"/>
    </source>
</evidence>
<keyword evidence="4" id="KW-0479">Metal-binding</keyword>
<reference evidence="14 15" key="1">
    <citation type="submission" date="2024-06" db="EMBL/GenBank/DDBJ databases">
        <title>A chromosome level genome sequence of Diviner's sage (Salvia divinorum).</title>
        <authorList>
            <person name="Ford S.A."/>
            <person name="Ro D.-K."/>
            <person name="Ness R.W."/>
            <person name="Phillips M.A."/>
        </authorList>
    </citation>
    <scope>NUCLEOTIDE SEQUENCE [LARGE SCALE GENOMIC DNA]</scope>
    <source>
        <strain evidence="14">SAF-2024a</strain>
        <tissue evidence="14">Leaf</tissue>
    </source>
</reference>
<evidence type="ECO:0000256" key="8">
    <source>
        <dbReference type="ARBA" id="ARBA00023015"/>
    </source>
</evidence>
<dbReference type="Gene3D" id="1.20.1020.10">
    <property type="entry name" value="TAZ domain"/>
    <property type="match status" value="1"/>
</dbReference>
<evidence type="ECO:0000256" key="6">
    <source>
        <dbReference type="ARBA" id="ARBA00022833"/>
    </source>
</evidence>
<keyword evidence="3 14" id="KW-0808">Transferase</keyword>
<dbReference type="PROSITE" id="PS50134">
    <property type="entry name" value="ZF_TAZ"/>
    <property type="match status" value="1"/>
</dbReference>
<comment type="caution">
    <text evidence="14">The sequence shown here is derived from an EMBL/GenBank/DDBJ whole genome shotgun (WGS) entry which is preliminary data.</text>
</comment>
<evidence type="ECO:0000256" key="7">
    <source>
        <dbReference type="ARBA" id="ARBA00022853"/>
    </source>
</evidence>
<keyword evidence="5" id="KW-0863">Zinc-finger</keyword>
<dbReference type="Pfam" id="PF02135">
    <property type="entry name" value="zf-TAZ"/>
    <property type="match status" value="1"/>
</dbReference>
<comment type="subcellular location">
    <subcellularLocation>
        <location evidence="1">Nucleus</location>
    </subcellularLocation>
</comment>
<keyword evidence="7" id="KW-0156">Chromatin regulator</keyword>
<keyword evidence="10" id="KW-0539">Nucleus</keyword>
<dbReference type="EMBL" id="JBEAFC010000004">
    <property type="protein sequence ID" value="KAL1560906.1"/>
    <property type="molecule type" value="Genomic_DNA"/>
</dbReference>
<name>A0ABD1I0R9_SALDI</name>
<evidence type="ECO:0000313" key="14">
    <source>
        <dbReference type="EMBL" id="KAL1560906.1"/>
    </source>
</evidence>
<feature type="domain" description="TAZ-type" evidence="13">
    <location>
        <begin position="46"/>
        <end position="129"/>
    </location>
</feature>
<proteinExistence type="predicted"/>
<keyword evidence="8" id="KW-0805">Transcription regulation</keyword>
<keyword evidence="15" id="KW-1185">Reference proteome</keyword>
<dbReference type="Proteomes" id="UP001567538">
    <property type="component" value="Unassembled WGS sequence"/>
</dbReference>
<evidence type="ECO:0000256" key="1">
    <source>
        <dbReference type="ARBA" id="ARBA00004123"/>
    </source>
</evidence>
<dbReference type="EC" id="2.3.1.48" evidence="2"/>
<evidence type="ECO:0000256" key="12">
    <source>
        <dbReference type="SAM" id="MobiDB-lite"/>
    </source>
</evidence>
<dbReference type="InterPro" id="IPR035898">
    <property type="entry name" value="TAZ_dom_sf"/>
</dbReference>
<evidence type="ECO:0000256" key="9">
    <source>
        <dbReference type="ARBA" id="ARBA00023163"/>
    </source>
</evidence>
<dbReference type="SMART" id="SM00551">
    <property type="entry name" value="ZnF_TAZ"/>
    <property type="match status" value="1"/>
</dbReference>
<dbReference type="InterPro" id="IPR000197">
    <property type="entry name" value="Znf_TAZ"/>
</dbReference>
<dbReference type="SUPFAM" id="SSF57933">
    <property type="entry name" value="TAZ domain"/>
    <property type="match status" value="1"/>
</dbReference>
<comment type="catalytic activity">
    <reaction evidence="11">
        <text>L-lysyl-[protein] + acetyl-CoA = N(6)-acetyl-L-lysyl-[protein] + CoA + H(+)</text>
        <dbReference type="Rhea" id="RHEA:45948"/>
        <dbReference type="Rhea" id="RHEA-COMP:9752"/>
        <dbReference type="Rhea" id="RHEA-COMP:10731"/>
        <dbReference type="ChEBI" id="CHEBI:15378"/>
        <dbReference type="ChEBI" id="CHEBI:29969"/>
        <dbReference type="ChEBI" id="CHEBI:57287"/>
        <dbReference type="ChEBI" id="CHEBI:57288"/>
        <dbReference type="ChEBI" id="CHEBI:61930"/>
        <dbReference type="EC" id="2.3.1.48"/>
    </reaction>
</comment>
<evidence type="ECO:0000256" key="4">
    <source>
        <dbReference type="ARBA" id="ARBA00022723"/>
    </source>
</evidence>
<dbReference type="PANTHER" id="PTHR13808">
    <property type="entry name" value="CBP/P300-RELATED"/>
    <property type="match status" value="1"/>
</dbReference>
<keyword evidence="9" id="KW-0804">Transcription</keyword>
<dbReference type="GO" id="GO:0008270">
    <property type="term" value="F:zinc ion binding"/>
    <property type="evidence" value="ECO:0007669"/>
    <property type="project" value="UniProtKB-KW"/>
</dbReference>
<evidence type="ECO:0000256" key="10">
    <source>
        <dbReference type="ARBA" id="ARBA00023242"/>
    </source>
</evidence>
<keyword evidence="14" id="KW-0012">Acyltransferase</keyword>
<evidence type="ECO:0000259" key="13">
    <source>
        <dbReference type="PROSITE" id="PS50134"/>
    </source>
</evidence>
<accession>A0ABD1I0R9</accession>
<evidence type="ECO:0000256" key="5">
    <source>
        <dbReference type="ARBA" id="ARBA00022771"/>
    </source>
</evidence>
<evidence type="ECO:0000256" key="3">
    <source>
        <dbReference type="ARBA" id="ARBA00022679"/>
    </source>
</evidence>
<feature type="region of interest" description="Disordered" evidence="12">
    <location>
        <begin position="137"/>
        <end position="161"/>
    </location>
</feature>
<gene>
    <name evidence="14" type="ORF">AAHA92_11063</name>
</gene>
<dbReference type="GO" id="GO:0004402">
    <property type="term" value="F:histone acetyltransferase activity"/>
    <property type="evidence" value="ECO:0007669"/>
    <property type="project" value="UniProtKB-ARBA"/>
</dbReference>
<dbReference type="GO" id="GO:0005634">
    <property type="term" value="C:nucleus"/>
    <property type="evidence" value="ECO:0007669"/>
    <property type="project" value="UniProtKB-SubCell"/>
</dbReference>
<dbReference type="InterPro" id="IPR013178">
    <property type="entry name" value="Histone_AcTrfase_Rtt109/CBP"/>
</dbReference>